<accession>A0ABP7JER7</accession>
<name>A0ABP7JER7_9ACTN</name>
<sequence length="144" mass="14036">MVVPDGLDEGFTVGLEEAGGGGGAVGPVCPVGDLTGLGPFLAAGGFEGARDDAAGGGGRAVRRPLGAGEALLRLRAAWSEAGGGGGESTTPESPEEVGFGLRRLVGVWIAAGVSDPEEPGQANQMPAPAATSRVSPTMMGPPLS</sequence>
<feature type="region of interest" description="Disordered" evidence="1">
    <location>
        <begin position="112"/>
        <end position="144"/>
    </location>
</feature>
<feature type="region of interest" description="Disordered" evidence="1">
    <location>
        <begin position="78"/>
        <end position="97"/>
    </location>
</feature>
<reference evidence="3" key="1">
    <citation type="journal article" date="2019" name="Int. J. Syst. Evol. Microbiol.">
        <title>The Global Catalogue of Microorganisms (GCM) 10K type strain sequencing project: providing services to taxonomists for standard genome sequencing and annotation.</title>
        <authorList>
            <consortium name="The Broad Institute Genomics Platform"/>
            <consortium name="The Broad Institute Genome Sequencing Center for Infectious Disease"/>
            <person name="Wu L."/>
            <person name="Ma J."/>
        </authorList>
    </citation>
    <scope>NUCLEOTIDE SEQUENCE [LARGE SCALE GENOMIC DNA]</scope>
    <source>
        <strain evidence="3">JCM 16908</strain>
    </source>
</reference>
<evidence type="ECO:0000256" key="1">
    <source>
        <dbReference type="SAM" id="MobiDB-lite"/>
    </source>
</evidence>
<dbReference type="EMBL" id="BAAAZR010000052">
    <property type="protein sequence ID" value="GAA3842412.1"/>
    <property type="molecule type" value="Genomic_DNA"/>
</dbReference>
<gene>
    <name evidence="2" type="ORF">GCM10022226_76360</name>
</gene>
<proteinExistence type="predicted"/>
<protein>
    <submittedName>
        <fullName evidence="2">Uncharacterized protein</fullName>
    </submittedName>
</protein>
<evidence type="ECO:0000313" key="2">
    <source>
        <dbReference type="EMBL" id="GAA3842412.1"/>
    </source>
</evidence>
<evidence type="ECO:0000313" key="3">
    <source>
        <dbReference type="Proteomes" id="UP001500888"/>
    </source>
</evidence>
<keyword evidence="3" id="KW-1185">Reference proteome</keyword>
<dbReference type="Proteomes" id="UP001500888">
    <property type="component" value="Unassembled WGS sequence"/>
</dbReference>
<organism evidence="2 3">
    <name type="scientific">Sphaerisporangium flaviroseum</name>
    <dbReference type="NCBI Taxonomy" id="509199"/>
    <lineage>
        <taxon>Bacteria</taxon>
        <taxon>Bacillati</taxon>
        <taxon>Actinomycetota</taxon>
        <taxon>Actinomycetes</taxon>
        <taxon>Streptosporangiales</taxon>
        <taxon>Streptosporangiaceae</taxon>
        <taxon>Sphaerisporangium</taxon>
    </lineage>
</organism>
<comment type="caution">
    <text evidence="2">The sequence shown here is derived from an EMBL/GenBank/DDBJ whole genome shotgun (WGS) entry which is preliminary data.</text>
</comment>